<gene>
    <name evidence="6" type="ORF">PODLI_1B001907</name>
</gene>
<dbReference type="AlphaFoldDB" id="A0AA35PE49"/>
<feature type="region of interest" description="Disordered" evidence="5">
    <location>
        <begin position="1"/>
        <end position="48"/>
    </location>
</feature>
<dbReference type="Proteomes" id="UP001178461">
    <property type="component" value="Chromosome 8"/>
</dbReference>
<dbReference type="PANTHER" id="PTHR23311">
    <property type="entry name" value="HEAT SHOCK REGULATED 2"/>
    <property type="match status" value="1"/>
</dbReference>
<dbReference type="PROSITE" id="PS51450">
    <property type="entry name" value="LRR"/>
    <property type="match status" value="2"/>
</dbReference>
<dbReference type="InterPro" id="IPR055320">
    <property type="entry name" value="CEP72-like"/>
</dbReference>
<feature type="region of interest" description="Disordered" evidence="5">
    <location>
        <begin position="305"/>
        <end position="331"/>
    </location>
</feature>
<evidence type="ECO:0000256" key="3">
    <source>
        <dbReference type="ARBA" id="ARBA00023054"/>
    </source>
</evidence>
<feature type="compositionally biased region" description="Polar residues" evidence="5">
    <location>
        <begin position="236"/>
        <end position="256"/>
    </location>
</feature>
<dbReference type="InterPro" id="IPR001611">
    <property type="entry name" value="Leu-rich_rpt"/>
</dbReference>
<evidence type="ECO:0000313" key="6">
    <source>
        <dbReference type="EMBL" id="CAI5782018.1"/>
    </source>
</evidence>
<organism evidence="6 7">
    <name type="scientific">Podarcis lilfordi</name>
    <name type="common">Lilford's wall lizard</name>
    <dbReference type="NCBI Taxonomy" id="74358"/>
    <lineage>
        <taxon>Eukaryota</taxon>
        <taxon>Metazoa</taxon>
        <taxon>Chordata</taxon>
        <taxon>Craniata</taxon>
        <taxon>Vertebrata</taxon>
        <taxon>Euteleostomi</taxon>
        <taxon>Lepidosauria</taxon>
        <taxon>Squamata</taxon>
        <taxon>Bifurcata</taxon>
        <taxon>Unidentata</taxon>
        <taxon>Episquamata</taxon>
        <taxon>Laterata</taxon>
        <taxon>Lacertibaenia</taxon>
        <taxon>Lacertidae</taxon>
        <taxon>Podarcis</taxon>
    </lineage>
</organism>
<evidence type="ECO:0000256" key="4">
    <source>
        <dbReference type="SAM" id="Coils"/>
    </source>
</evidence>
<evidence type="ECO:0000256" key="5">
    <source>
        <dbReference type="SAM" id="MobiDB-lite"/>
    </source>
</evidence>
<reference evidence="6" key="1">
    <citation type="submission" date="2022-12" db="EMBL/GenBank/DDBJ databases">
        <authorList>
            <person name="Alioto T."/>
            <person name="Alioto T."/>
            <person name="Gomez Garrido J."/>
        </authorList>
    </citation>
    <scope>NUCLEOTIDE SEQUENCE</scope>
</reference>
<keyword evidence="1" id="KW-0433">Leucine-rich repeat</keyword>
<dbReference type="Gene3D" id="3.80.10.10">
    <property type="entry name" value="Ribonuclease Inhibitor"/>
    <property type="match status" value="1"/>
</dbReference>
<dbReference type="Pfam" id="PF14580">
    <property type="entry name" value="LRR_9"/>
    <property type="match status" value="1"/>
</dbReference>
<feature type="compositionally biased region" description="Basic residues" evidence="5">
    <location>
        <begin position="7"/>
        <end position="26"/>
    </location>
</feature>
<feature type="region of interest" description="Disordered" evidence="5">
    <location>
        <begin position="215"/>
        <end position="268"/>
    </location>
</feature>
<protein>
    <submittedName>
        <fullName evidence="6">Leucine-rich repeat-containing protein 36 isoform X1</fullName>
    </submittedName>
</protein>
<evidence type="ECO:0000256" key="2">
    <source>
        <dbReference type="ARBA" id="ARBA00022737"/>
    </source>
</evidence>
<keyword evidence="7" id="KW-1185">Reference proteome</keyword>
<keyword evidence="3 4" id="KW-0175">Coiled coil</keyword>
<feature type="coiled-coil region" evidence="4">
    <location>
        <begin position="697"/>
        <end position="724"/>
    </location>
</feature>
<feature type="compositionally biased region" description="Basic and acidic residues" evidence="5">
    <location>
        <begin position="215"/>
        <end position="231"/>
    </location>
</feature>
<dbReference type="SUPFAM" id="SSF52058">
    <property type="entry name" value="L domain-like"/>
    <property type="match status" value="1"/>
</dbReference>
<feature type="compositionally biased region" description="Polar residues" evidence="5">
    <location>
        <begin position="318"/>
        <end position="331"/>
    </location>
</feature>
<proteinExistence type="predicted"/>
<evidence type="ECO:0000313" key="7">
    <source>
        <dbReference type="Proteomes" id="UP001178461"/>
    </source>
</evidence>
<keyword evidence="2" id="KW-0677">Repeat</keyword>
<accession>A0AA35PE49</accession>
<name>A0AA35PE49_9SAUR</name>
<dbReference type="EMBL" id="OX395133">
    <property type="protein sequence ID" value="CAI5782018.1"/>
    <property type="molecule type" value="Genomic_DNA"/>
</dbReference>
<feature type="region of interest" description="Disordered" evidence="5">
    <location>
        <begin position="495"/>
        <end position="535"/>
    </location>
</feature>
<sequence length="802" mass="88692">MLLGRRREGRRTILRGRGRAPSRAKQRPGDGGRSTASLARGLPPPPPRGVCPGCQATRGGLMAVAVPLSEAWIRRQPALRGLQPEQVESISLQGTHAAKIVSLGDGLKAFKNLQSLDLSKNLLACLEGLEYLQLLQHLNLYYNHVSSLLEVARLQALPLLRELDLRLNPVTRKESDYRLFTVYRLQALEMLDERTIRKHERKAAHLHFNLRSKEDPLEKDESREITMRSEVLDQESFATSSMNTESNRTRTGTKYSSPRHMSCHDERDSFLKTSPVSVLPTSKLTKGNKDQILLDNAKARQFLSHNSLDREQKLRSPTALQAQSSLPSQMKSRAVSGKGKFHVSFSEGSSLDFLCPGKREMGNRKVDILDLGRAASPTRRLSLSDDAGKTNLRPESYEHLYLPSSANRRELVKRLHDERNEKTAADDVCNYTSQFANEVLAPARSSCGDFLGQHSEADADHASPLKLSSASTSFGDFLSKHRSLLSEVSLGNSQSATALTSTSRKGRDPPACRSLSPSRMEFKHTSSQHTPVTPKHCFREPVTELHSREHSNIPLQTASIVSSTEKPCLLVTVLQQLLDLVDRYWNGSGSLFINKDFLAPARDLLAYLMAAARSQQDVCSARKAVLGPSSSGFSCQLPREQPTYSQQHCSSAIDKARRKVEESQSPPFKERGVEGAAAAAAAATSSSSSHGIYSLSYDELLSRNEQLNAQVDILTFELKQLKKQQDTISLLKESQRSLVSTNNFLLQQLNKEQDPSLGKTGRLSEKIPDAPCHASCPARTSHRASLTSPIAWNPEMLSGCPL</sequence>
<evidence type="ECO:0000256" key="1">
    <source>
        <dbReference type="ARBA" id="ARBA00022614"/>
    </source>
</evidence>
<dbReference type="PANTHER" id="PTHR23311:SF6">
    <property type="entry name" value="LEUCINE-RICH REPEAT-CONTAINING PROTEIN 36"/>
    <property type="match status" value="1"/>
</dbReference>
<dbReference type="InterPro" id="IPR032675">
    <property type="entry name" value="LRR_dom_sf"/>
</dbReference>